<accession>A0A1G6QJX3</accession>
<dbReference type="Proteomes" id="UP000199060">
    <property type="component" value="Unassembled WGS sequence"/>
</dbReference>
<dbReference type="EMBL" id="FNAC01000009">
    <property type="protein sequence ID" value="SDC91967.1"/>
    <property type="molecule type" value="Genomic_DNA"/>
</dbReference>
<dbReference type="STRING" id="686796.SAMN04488104_100975"/>
<name>A0A1G6QJX3_9BACT</name>
<evidence type="ECO:0008006" key="3">
    <source>
        <dbReference type="Google" id="ProtNLM"/>
    </source>
</evidence>
<dbReference type="AlphaFoldDB" id="A0A1G6QJX3"/>
<dbReference type="OrthoDB" id="1098767at2"/>
<reference evidence="2" key="1">
    <citation type="submission" date="2016-10" db="EMBL/GenBank/DDBJ databases">
        <authorList>
            <person name="Varghese N."/>
            <person name="Submissions S."/>
        </authorList>
    </citation>
    <scope>NUCLEOTIDE SEQUENCE [LARGE SCALE GENOMIC DNA]</scope>
    <source>
        <strain evidence="2">DSM 23095</strain>
    </source>
</reference>
<evidence type="ECO:0000313" key="2">
    <source>
        <dbReference type="Proteomes" id="UP000199060"/>
    </source>
</evidence>
<dbReference type="RefSeq" id="WP_087938532.1">
    <property type="nucleotide sequence ID" value="NZ_FNAC01000009.1"/>
</dbReference>
<proteinExistence type="predicted"/>
<organism evidence="1 2">
    <name type="scientific">Algoriphagus faecimaris</name>
    <dbReference type="NCBI Taxonomy" id="686796"/>
    <lineage>
        <taxon>Bacteria</taxon>
        <taxon>Pseudomonadati</taxon>
        <taxon>Bacteroidota</taxon>
        <taxon>Cytophagia</taxon>
        <taxon>Cytophagales</taxon>
        <taxon>Cyclobacteriaceae</taxon>
        <taxon>Algoriphagus</taxon>
    </lineage>
</organism>
<evidence type="ECO:0000313" key="1">
    <source>
        <dbReference type="EMBL" id="SDC91967.1"/>
    </source>
</evidence>
<gene>
    <name evidence="1" type="ORF">SAMN04488104_100975</name>
</gene>
<dbReference type="Pfam" id="PF17170">
    <property type="entry name" value="DUF5128"/>
    <property type="match status" value="1"/>
</dbReference>
<protein>
    <recommendedName>
        <fullName evidence="3">6-bladed beta-propeller protein</fullName>
    </recommendedName>
</protein>
<keyword evidence="2" id="KW-1185">Reference proteome</keyword>
<sequence length="360" mass="41342">MKKLIIILFFVLASCIEKEHLPKKTIVFTNPEIIEDTASEWIQIDKYFSLNIPDSISIGLIKQIQWTDSLLYILEDGIYNSVMVFDMDGQFVNRLLKMGTGPGEYSTIDFFMIESDKISIYDRSQKKLIQYDLNDYLNFQDYSVQDYLLGGIFLPGKDRYFLISDAELENNIYKGYGFTTADFSSIKYSPQPAGYIEAFLPQSLTQTDKDLFITQPFSEKIFQIGADSLILEAQIDFGNKKLPKSVSGMTDAEEFYELLSTGSYYFAAHNVLFRGNSVAFNFYNESVENVQLALIQNGKAYRFRINSPIEELFLKPLFSGNGLYHTILLPGEYDEAILYNLNISSENYEKPILVSYFLEK</sequence>
<dbReference type="PROSITE" id="PS51257">
    <property type="entry name" value="PROKAR_LIPOPROTEIN"/>
    <property type="match status" value="1"/>
</dbReference>